<dbReference type="InterPro" id="IPR048142">
    <property type="entry name" value="QRL_CxxC_CxxC"/>
</dbReference>
<dbReference type="RefSeq" id="WP_184948572.1">
    <property type="nucleotide sequence ID" value="NZ_BAAAWZ010000004.1"/>
</dbReference>
<dbReference type="EMBL" id="JACHJJ010000041">
    <property type="protein sequence ID" value="MBB5967872.1"/>
    <property type="molecule type" value="Genomic_DNA"/>
</dbReference>
<comment type="caution">
    <text evidence="1">The sequence shown here is derived from an EMBL/GenBank/DDBJ whole genome shotgun (WGS) entry which is preliminary data.</text>
</comment>
<keyword evidence="2" id="KW-1185">Reference proteome</keyword>
<reference evidence="1 2" key="1">
    <citation type="submission" date="2020-08" db="EMBL/GenBank/DDBJ databases">
        <title>Genomic Encyclopedia of Type Strains, Phase III (KMG-III): the genomes of soil and plant-associated and newly described type strains.</title>
        <authorList>
            <person name="Whitman W."/>
        </authorList>
    </citation>
    <scope>NUCLEOTIDE SEQUENCE [LARGE SCALE GENOMIC DNA]</scope>
    <source>
        <strain evidence="1 2">CECT 3303</strain>
    </source>
</reference>
<accession>A0A841DB49</accession>
<evidence type="ECO:0000313" key="1">
    <source>
        <dbReference type="EMBL" id="MBB5967872.1"/>
    </source>
</evidence>
<sequence length="138" mass="15907">MSGPRIPQLDYVTRTKGVYLKFYDPTGSRHGGLPTYPYRWAPPGLLTVRQLRAKQLRPGGQDIAAQIIWRKGRRVAYLYREDLAKPKRTATPAQLAAIDKALRARRICSTCHTEKPYYIARSLGECNDCHDKWRFTCR</sequence>
<keyword evidence="1" id="KW-0540">Nuclease</keyword>
<proteinExistence type="predicted"/>
<keyword evidence="1" id="KW-0378">Hydrolase</keyword>
<dbReference type="SUPFAM" id="SSF48695">
    <property type="entry name" value="Multiheme cytochromes"/>
    <property type="match status" value="1"/>
</dbReference>
<dbReference type="Proteomes" id="UP000562352">
    <property type="component" value="Unassembled WGS sequence"/>
</dbReference>
<dbReference type="NCBIfam" id="NF041638">
    <property type="entry name" value="QRL_CxxC_CxxC"/>
    <property type="match status" value="1"/>
</dbReference>
<keyword evidence="1" id="KW-0269">Exonuclease</keyword>
<organism evidence="1 2">
    <name type="scientific">Planomonospora venezuelensis</name>
    <dbReference type="NCBI Taxonomy" id="1999"/>
    <lineage>
        <taxon>Bacteria</taxon>
        <taxon>Bacillati</taxon>
        <taxon>Actinomycetota</taxon>
        <taxon>Actinomycetes</taxon>
        <taxon>Streptosporangiales</taxon>
        <taxon>Streptosporangiaceae</taxon>
        <taxon>Planomonospora</taxon>
    </lineage>
</organism>
<gene>
    <name evidence="1" type="ORF">FHS22_007186</name>
</gene>
<protein>
    <submittedName>
        <fullName evidence="1">RecB family exonuclease</fullName>
    </submittedName>
</protein>
<dbReference type="GO" id="GO:0004527">
    <property type="term" value="F:exonuclease activity"/>
    <property type="evidence" value="ECO:0007669"/>
    <property type="project" value="UniProtKB-KW"/>
</dbReference>
<name>A0A841DB49_PLAVE</name>
<dbReference type="AlphaFoldDB" id="A0A841DB49"/>
<evidence type="ECO:0000313" key="2">
    <source>
        <dbReference type="Proteomes" id="UP000562352"/>
    </source>
</evidence>
<dbReference type="InterPro" id="IPR036280">
    <property type="entry name" value="Multihaem_cyt_sf"/>
</dbReference>